<protein>
    <submittedName>
        <fullName evidence="2">Uncharacterized protein</fullName>
    </submittedName>
</protein>
<organism evidence="2">
    <name type="scientific">hydrothermal vent metagenome</name>
    <dbReference type="NCBI Taxonomy" id="652676"/>
    <lineage>
        <taxon>unclassified sequences</taxon>
        <taxon>metagenomes</taxon>
        <taxon>ecological metagenomes</taxon>
    </lineage>
</organism>
<keyword evidence="1" id="KW-0812">Transmembrane</keyword>
<dbReference type="EMBL" id="UOGD01000366">
    <property type="protein sequence ID" value="VAX27039.1"/>
    <property type="molecule type" value="Genomic_DNA"/>
</dbReference>
<evidence type="ECO:0000256" key="1">
    <source>
        <dbReference type="SAM" id="Phobius"/>
    </source>
</evidence>
<dbReference type="AlphaFoldDB" id="A0A3B1CA04"/>
<feature type="transmembrane region" description="Helical" evidence="1">
    <location>
        <begin position="12"/>
        <end position="34"/>
    </location>
</feature>
<keyword evidence="1" id="KW-0472">Membrane</keyword>
<reference evidence="2" key="1">
    <citation type="submission" date="2018-06" db="EMBL/GenBank/DDBJ databases">
        <authorList>
            <person name="Zhirakovskaya E."/>
        </authorList>
    </citation>
    <scope>NUCLEOTIDE SEQUENCE</scope>
</reference>
<proteinExistence type="predicted"/>
<accession>A0A3B1CA04</accession>
<name>A0A3B1CA04_9ZZZZ</name>
<gene>
    <name evidence="2" type="ORF">MNBD_IGNAVI01-838</name>
</gene>
<sequence length="94" mass="11168">MKISTRIIRIINFQSLVSDLFFHICLFTFIFLLLTSCNTTEPPPVNKISNTILLKTDWQDLQRIEVNWNISENDKEKKYKYQLVRVDEAGKEFI</sequence>
<keyword evidence="1" id="KW-1133">Transmembrane helix</keyword>
<feature type="non-terminal residue" evidence="2">
    <location>
        <position position="94"/>
    </location>
</feature>
<evidence type="ECO:0000313" key="2">
    <source>
        <dbReference type="EMBL" id="VAX27039.1"/>
    </source>
</evidence>